<dbReference type="Proteomes" id="UP000276133">
    <property type="component" value="Unassembled WGS sequence"/>
</dbReference>
<evidence type="ECO:0000256" key="1">
    <source>
        <dbReference type="SAM" id="SignalP"/>
    </source>
</evidence>
<feature type="chain" id="PRO_5018038662" evidence="1">
    <location>
        <begin position="19"/>
        <end position="78"/>
    </location>
</feature>
<organism evidence="2 3">
    <name type="scientific">Brachionus plicatilis</name>
    <name type="common">Marine rotifer</name>
    <name type="synonym">Brachionus muelleri</name>
    <dbReference type="NCBI Taxonomy" id="10195"/>
    <lineage>
        <taxon>Eukaryota</taxon>
        <taxon>Metazoa</taxon>
        <taxon>Spiralia</taxon>
        <taxon>Gnathifera</taxon>
        <taxon>Rotifera</taxon>
        <taxon>Eurotatoria</taxon>
        <taxon>Monogononta</taxon>
        <taxon>Pseudotrocha</taxon>
        <taxon>Ploima</taxon>
        <taxon>Brachionidae</taxon>
        <taxon>Brachionus</taxon>
    </lineage>
</organism>
<name>A0A3M7T3R0_BRAPC</name>
<proteinExistence type="predicted"/>
<evidence type="ECO:0000313" key="2">
    <source>
        <dbReference type="EMBL" id="RNA42664.1"/>
    </source>
</evidence>
<protein>
    <submittedName>
        <fullName evidence="2">Uncharacterized protein</fullName>
    </submittedName>
</protein>
<dbReference type="AlphaFoldDB" id="A0A3M7T3R0"/>
<keyword evidence="1" id="KW-0732">Signal</keyword>
<dbReference type="EMBL" id="REGN01000333">
    <property type="protein sequence ID" value="RNA42664.1"/>
    <property type="molecule type" value="Genomic_DNA"/>
</dbReference>
<evidence type="ECO:0000313" key="3">
    <source>
        <dbReference type="Proteomes" id="UP000276133"/>
    </source>
</evidence>
<feature type="signal peptide" evidence="1">
    <location>
        <begin position="1"/>
        <end position="18"/>
    </location>
</feature>
<accession>A0A3M7T3R0</accession>
<sequence length="78" mass="9224">MFDQTICLFNLFCLFSLNQKFQVCIIGLIVETRIQNFNFYNKHYLLTSNEFIFDNEIVNIIINKASIAKNVQEKPNNE</sequence>
<reference evidence="2 3" key="1">
    <citation type="journal article" date="2018" name="Sci. Rep.">
        <title>Genomic signatures of local adaptation to the degree of environmental predictability in rotifers.</title>
        <authorList>
            <person name="Franch-Gras L."/>
            <person name="Hahn C."/>
            <person name="Garcia-Roger E.M."/>
            <person name="Carmona M.J."/>
            <person name="Serra M."/>
            <person name="Gomez A."/>
        </authorList>
    </citation>
    <scope>NUCLEOTIDE SEQUENCE [LARGE SCALE GENOMIC DNA]</scope>
    <source>
        <strain evidence="2">HYR1</strain>
    </source>
</reference>
<keyword evidence="3" id="KW-1185">Reference proteome</keyword>
<gene>
    <name evidence="2" type="ORF">BpHYR1_026236</name>
</gene>
<comment type="caution">
    <text evidence="2">The sequence shown here is derived from an EMBL/GenBank/DDBJ whole genome shotgun (WGS) entry which is preliminary data.</text>
</comment>